<keyword evidence="6 9" id="KW-0224">Dipeptidase</keyword>
<keyword evidence="4 9" id="KW-0378">Hydrolase</keyword>
<dbReference type="InterPro" id="IPR000755">
    <property type="entry name" value="A_A_dipeptidase"/>
</dbReference>
<dbReference type="GO" id="GO:0160237">
    <property type="term" value="F:D-Ala-D-Ala dipeptidase activity"/>
    <property type="evidence" value="ECO:0007669"/>
    <property type="project" value="UniProtKB-EC"/>
</dbReference>
<feature type="signal peptide" evidence="11">
    <location>
        <begin position="1"/>
        <end position="21"/>
    </location>
</feature>
<protein>
    <recommendedName>
        <fullName evidence="9 10">D-alanyl-D-alanine dipeptidase</fullName>
        <shortName evidence="9 10">D-Ala-D-Ala dipeptidase</shortName>
        <ecNumber evidence="9 10">3.4.13.22</ecNumber>
    </recommendedName>
</protein>
<name>A0A0R0CW81_9GAMM</name>
<evidence type="ECO:0000313" key="12">
    <source>
        <dbReference type="EMBL" id="KRG73999.1"/>
    </source>
</evidence>
<accession>A0A0R0CW81</accession>
<feature type="active site" description="Proton donor/acceptor" evidence="9">
    <location>
        <position position="216"/>
    </location>
</feature>
<dbReference type="PATRIC" id="fig|517011.3.peg.1369"/>
<dbReference type="GO" id="GO:0008270">
    <property type="term" value="F:zinc ion binding"/>
    <property type="evidence" value="ECO:0007669"/>
    <property type="project" value="UniProtKB-UniRule"/>
</dbReference>
<dbReference type="GO" id="GO:0008237">
    <property type="term" value="F:metallopeptidase activity"/>
    <property type="evidence" value="ECO:0007669"/>
    <property type="project" value="UniProtKB-KW"/>
</dbReference>
<dbReference type="EC" id="3.4.13.22" evidence="9 10"/>
<dbReference type="HAMAP" id="MF_01924">
    <property type="entry name" value="A_A_dipeptidase"/>
    <property type="match status" value="1"/>
</dbReference>
<evidence type="ECO:0000256" key="1">
    <source>
        <dbReference type="ARBA" id="ARBA00001362"/>
    </source>
</evidence>
<dbReference type="Pfam" id="PF01427">
    <property type="entry name" value="Peptidase_M15"/>
    <property type="match status" value="1"/>
</dbReference>
<dbReference type="PIRSF" id="PIRSF026671">
    <property type="entry name" value="AA_dipeptidase"/>
    <property type="match status" value="1"/>
</dbReference>
<sequence>MTTRTCISLALAIALATSAGAAEAPTVSPARSAAEAGLVDIRTRAPGIALDIRYATSNNFTGRPVPGYEAAACYLLPPVADALAKVERQLRSQGHALQVHDCYRPVRSVQAFVAWARDPHETSRKAMQYPGVDKSRLFAEGYIAEQSGHSRAATVDVGLMQCEAGRCTPLDMGTDFDFFGVRAHTAADRLSTLQQANRTYLLQAMAAAGFANYPKEWWHYTFQPEPDPHTAYDVPVD</sequence>
<dbReference type="GO" id="GO:0071555">
    <property type="term" value="P:cell wall organization"/>
    <property type="evidence" value="ECO:0007669"/>
    <property type="project" value="UniProtKB-KW"/>
</dbReference>
<evidence type="ECO:0000256" key="5">
    <source>
        <dbReference type="ARBA" id="ARBA00022833"/>
    </source>
</evidence>
<gene>
    <name evidence="9" type="primary">ddpX</name>
    <name evidence="12" type="ORF">ABB28_08520</name>
</gene>
<proteinExistence type="inferred from homology"/>
<keyword evidence="7 9" id="KW-0482">Metalloprotease</keyword>
<feature type="site" description="Transition state stabilizer" evidence="9">
    <location>
        <position position="104"/>
    </location>
</feature>
<keyword evidence="8 10" id="KW-0961">Cell wall biogenesis/degradation</keyword>
<dbReference type="GO" id="GO:0006508">
    <property type="term" value="P:proteolysis"/>
    <property type="evidence" value="ECO:0007669"/>
    <property type="project" value="UniProtKB-KW"/>
</dbReference>
<dbReference type="RefSeq" id="WP_057508216.1">
    <property type="nucleotide sequence ID" value="NZ_LDJK01000033.1"/>
</dbReference>
<organism evidence="12 13">
    <name type="scientific">Stenotrophomonas chelatiphaga</name>
    <dbReference type="NCBI Taxonomy" id="517011"/>
    <lineage>
        <taxon>Bacteria</taxon>
        <taxon>Pseudomonadati</taxon>
        <taxon>Pseudomonadota</taxon>
        <taxon>Gammaproteobacteria</taxon>
        <taxon>Lysobacterales</taxon>
        <taxon>Lysobacteraceae</taxon>
        <taxon>Stenotrophomonas</taxon>
    </lineage>
</organism>
<keyword evidence="11" id="KW-0732">Signal</keyword>
<keyword evidence="13" id="KW-1185">Reference proteome</keyword>
<feature type="binding site" evidence="9">
    <location>
        <position position="156"/>
    </location>
    <ligand>
        <name>Zn(2+)</name>
        <dbReference type="ChEBI" id="CHEBI:29105"/>
        <note>catalytic</note>
    </ligand>
</feature>
<evidence type="ECO:0000256" key="9">
    <source>
        <dbReference type="HAMAP-Rule" id="MF_01924"/>
    </source>
</evidence>
<evidence type="ECO:0000256" key="4">
    <source>
        <dbReference type="ARBA" id="ARBA00022801"/>
    </source>
</evidence>
<feature type="binding site" evidence="9">
    <location>
        <position position="219"/>
    </location>
    <ligand>
        <name>Zn(2+)</name>
        <dbReference type="ChEBI" id="CHEBI:29105"/>
        <note>catalytic</note>
    </ligand>
</feature>
<keyword evidence="2 9" id="KW-0645">Protease</keyword>
<evidence type="ECO:0000256" key="2">
    <source>
        <dbReference type="ARBA" id="ARBA00022670"/>
    </source>
</evidence>
<evidence type="ECO:0000256" key="11">
    <source>
        <dbReference type="SAM" id="SignalP"/>
    </source>
</evidence>
<evidence type="ECO:0000256" key="10">
    <source>
        <dbReference type="PIRNR" id="PIRNR026671"/>
    </source>
</evidence>
<dbReference type="PANTHER" id="PTHR43126:SF1">
    <property type="entry name" value="D-ALANYL-D-ALANINE DIPEPTIDASE"/>
    <property type="match status" value="1"/>
</dbReference>
<keyword evidence="3 9" id="KW-0479">Metal-binding</keyword>
<dbReference type="CDD" id="cd14817">
    <property type="entry name" value="D-Ala-D-Ala_dipeptidase_VanX"/>
    <property type="match status" value="1"/>
</dbReference>
<comment type="caution">
    <text evidence="12">The sequence shown here is derived from an EMBL/GenBank/DDBJ whole genome shotgun (WGS) entry which is preliminary data.</text>
</comment>
<comment type="function">
    <text evidence="9 10">Catalyzes hydrolysis of the D-alanyl-D-alanine dipeptide.</text>
</comment>
<dbReference type="AlphaFoldDB" id="A0A0R0CW81"/>
<feature type="binding site" evidence="9">
    <location>
        <position position="149"/>
    </location>
    <ligand>
        <name>Zn(2+)</name>
        <dbReference type="ChEBI" id="CHEBI:29105"/>
        <note>catalytic</note>
    </ligand>
</feature>
<dbReference type="InterPro" id="IPR009045">
    <property type="entry name" value="Zn_M74/Hedgehog-like"/>
</dbReference>
<feature type="chain" id="PRO_5006394784" description="D-alanyl-D-alanine dipeptidase" evidence="11">
    <location>
        <begin position="22"/>
        <end position="237"/>
    </location>
</feature>
<evidence type="ECO:0000313" key="13">
    <source>
        <dbReference type="Proteomes" id="UP000051386"/>
    </source>
</evidence>
<evidence type="ECO:0000256" key="8">
    <source>
        <dbReference type="ARBA" id="ARBA00023316"/>
    </source>
</evidence>
<evidence type="ECO:0000256" key="6">
    <source>
        <dbReference type="ARBA" id="ARBA00022997"/>
    </source>
</evidence>
<evidence type="ECO:0000256" key="7">
    <source>
        <dbReference type="ARBA" id="ARBA00023049"/>
    </source>
</evidence>
<dbReference type="Proteomes" id="UP000051386">
    <property type="component" value="Unassembled WGS sequence"/>
</dbReference>
<reference evidence="12 13" key="1">
    <citation type="submission" date="2015-05" db="EMBL/GenBank/DDBJ databases">
        <title>Genome sequencing and analysis of members of genus Stenotrophomonas.</title>
        <authorList>
            <person name="Patil P.P."/>
            <person name="Midha S."/>
            <person name="Patil P.B."/>
        </authorList>
    </citation>
    <scope>NUCLEOTIDE SEQUENCE [LARGE SCALE GENOMIC DNA]</scope>
    <source>
        <strain evidence="12 13">DSM 21508</strain>
    </source>
</reference>
<dbReference type="SUPFAM" id="SSF55166">
    <property type="entry name" value="Hedgehog/DD-peptidase"/>
    <property type="match status" value="1"/>
</dbReference>
<comment type="catalytic activity">
    <reaction evidence="1 9 10">
        <text>D-alanyl-D-alanine + H2O = 2 D-alanine</text>
        <dbReference type="Rhea" id="RHEA:20661"/>
        <dbReference type="ChEBI" id="CHEBI:15377"/>
        <dbReference type="ChEBI" id="CHEBI:57416"/>
        <dbReference type="ChEBI" id="CHEBI:57822"/>
        <dbReference type="EC" id="3.4.13.22"/>
    </reaction>
</comment>
<keyword evidence="5 9" id="KW-0862">Zinc</keyword>
<dbReference type="EMBL" id="LDJK01000033">
    <property type="protein sequence ID" value="KRG73999.1"/>
    <property type="molecule type" value="Genomic_DNA"/>
</dbReference>
<comment type="similarity">
    <text evidence="9 10">Belongs to the peptidase M15D family.</text>
</comment>
<comment type="cofactor">
    <cofactor evidence="9">
        <name>Zn(2+)</name>
        <dbReference type="ChEBI" id="CHEBI:29105"/>
    </cofactor>
    <text evidence="9">Binds 1 zinc ion per subunit.</text>
</comment>
<dbReference type="PANTHER" id="PTHR43126">
    <property type="entry name" value="D-ALANYL-D-ALANINE DIPEPTIDASE"/>
    <property type="match status" value="1"/>
</dbReference>
<dbReference type="Gene3D" id="3.30.1380.10">
    <property type="match status" value="1"/>
</dbReference>
<evidence type="ECO:0000256" key="3">
    <source>
        <dbReference type="ARBA" id="ARBA00022723"/>
    </source>
</evidence>